<protein>
    <recommendedName>
        <fullName evidence="1">STAS domain-containing protein</fullName>
    </recommendedName>
</protein>
<dbReference type="Proteomes" id="UP001500888">
    <property type="component" value="Unassembled WGS sequence"/>
</dbReference>
<keyword evidence="3" id="KW-1185">Reference proteome</keyword>
<dbReference type="Pfam" id="PF13466">
    <property type="entry name" value="STAS_2"/>
    <property type="match status" value="1"/>
</dbReference>
<dbReference type="PROSITE" id="PS50801">
    <property type="entry name" value="STAS"/>
    <property type="match status" value="1"/>
</dbReference>
<name>A0ABP7IXN6_9ACTN</name>
<dbReference type="InterPro" id="IPR036513">
    <property type="entry name" value="STAS_dom_sf"/>
</dbReference>
<dbReference type="CDD" id="cd07043">
    <property type="entry name" value="STAS_anti-anti-sigma_factors"/>
    <property type="match status" value="1"/>
</dbReference>
<proteinExistence type="predicted"/>
<reference evidence="3" key="1">
    <citation type="journal article" date="2019" name="Int. J. Syst. Evol. Microbiol.">
        <title>The Global Catalogue of Microorganisms (GCM) 10K type strain sequencing project: providing services to taxonomists for standard genome sequencing and annotation.</title>
        <authorList>
            <consortium name="The Broad Institute Genomics Platform"/>
            <consortium name="The Broad Institute Genome Sequencing Center for Infectious Disease"/>
            <person name="Wu L."/>
            <person name="Ma J."/>
        </authorList>
    </citation>
    <scope>NUCLEOTIDE SEQUENCE [LARGE SCALE GENOMIC DNA]</scope>
    <source>
        <strain evidence="3">JCM 16908</strain>
    </source>
</reference>
<evidence type="ECO:0000313" key="2">
    <source>
        <dbReference type="EMBL" id="GAA3828943.1"/>
    </source>
</evidence>
<gene>
    <name evidence="2" type="ORF">GCM10022226_57250</name>
</gene>
<sequence>MNADITPSAPHDQVVDPFTIFCRQLSIAKMVDPLGLRIEGELDARTLPFLTWALGTVTGDGDVSLDLAAVRFIDVGCLRALVTTAARLQEGHVLTLWSASPQLRRLLELTGWHETPQLRLRNVPLPALEIAPLRRLVQMLGLRLPPSLA</sequence>
<dbReference type="InterPro" id="IPR058548">
    <property type="entry name" value="MlaB-like_STAS"/>
</dbReference>
<dbReference type="RefSeq" id="WP_344946888.1">
    <property type="nucleotide sequence ID" value="NZ_BAAAZR010000027.1"/>
</dbReference>
<evidence type="ECO:0000313" key="3">
    <source>
        <dbReference type="Proteomes" id="UP001500888"/>
    </source>
</evidence>
<dbReference type="EMBL" id="BAAAZR010000027">
    <property type="protein sequence ID" value="GAA3828943.1"/>
    <property type="molecule type" value="Genomic_DNA"/>
</dbReference>
<dbReference type="InterPro" id="IPR002645">
    <property type="entry name" value="STAS_dom"/>
</dbReference>
<comment type="caution">
    <text evidence="2">The sequence shown here is derived from an EMBL/GenBank/DDBJ whole genome shotgun (WGS) entry which is preliminary data.</text>
</comment>
<dbReference type="Gene3D" id="3.30.750.24">
    <property type="entry name" value="STAS domain"/>
    <property type="match status" value="1"/>
</dbReference>
<organism evidence="2 3">
    <name type="scientific">Sphaerisporangium flaviroseum</name>
    <dbReference type="NCBI Taxonomy" id="509199"/>
    <lineage>
        <taxon>Bacteria</taxon>
        <taxon>Bacillati</taxon>
        <taxon>Actinomycetota</taxon>
        <taxon>Actinomycetes</taxon>
        <taxon>Streptosporangiales</taxon>
        <taxon>Streptosporangiaceae</taxon>
        <taxon>Sphaerisporangium</taxon>
    </lineage>
</organism>
<dbReference type="SUPFAM" id="SSF52091">
    <property type="entry name" value="SpoIIaa-like"/>
    <property type="match status" value="1"/>
</dbReference>
<evidence type="ECO:0000259" key="1">
    <source>
        <dbReference type="PROSITE" id="PS50801"/>
    </source>
</evidence>
<accession>A0ABP7IXN6</accession>
<feature type="domain" description="STAS" evidence="1">
    <location>
        <begin position="36"/>
        <end position="111"/>
    </location>
</feature>